<dbReference type="InterPro" id="IPR006597">
    <property type="entry name" value="Sel1-like"/>
</dbReference>
<dbReference type="InterPro" id="IPR011990">
    <property type="entry name" value="TPR-like_helical_dom_sf"/>
</dbReference>
<dbReference type="RefSeq" id="WP_058032428.1">
    <property type="nucleotide sequence ID" value="NZ_CP013188.1"/>
</dbReference>
<proteinExistence type="predicted"/>
<protein>
    <submittedName>
        <fullName evidence="2">Protein prenylyltransferase domain-containing protein</fullName>
    </submittedName>
</protein>
<dbReference type="STRING" id="161398.PP2015_4114"/>
<organism evidence="2 3">
    <name type="scientific">Pseudoalteromonas phenolica</name>
    <dbReference type="NCBI Taxonomy" id="161398"/>
    <lineage>
        <taxon>Bacteria</taxon>
        <taxon>Pseudomonadati</taxon>
        <taxon>Pseudomonadota</taxon>
        <taxon>Gammaproteobacteria</taxon>
        <taxon>Alteromonadales</taxon>
        <taxon>Pseudoalteromonadaceae</taxon>
        <taxon>Pseudoalteromonas</taxon>
    </lineage>
</organism>
<evidence type="ECO:0000313" key="2">
    <source>
        <dbReference type="EMBL" id="ALO44581.1"/>
    </source>
</evidence>
<keyword evidence="1" id="KW-0732">Signal</keyword>
<dbReference type="OrthoDB" id="8561742at2"/>
<feature type="signal peptide" evidence="1">
    <location>
        <begin position="1"/>
        <end position="23"/>
    </location>
</feature>
<keyword evidence="3" id="KW-1185">Reference proteome</keyword>
<accession>A0A0S2K8S6</accession>
<name>A0A0S2K8S6_9GAMM</name>
<dbReference type="Pfam" id="PF08238">
    <property type="entry name" value="Sel1"/>
    <property type="match status" value="4"/>
</dbReference>
<dbReference type="EMBL" id="CP013188">
    <property type="protein sequence ID" value="ALO44581.1"/>
    <property type="molecule type" value="Genomic_DNA"/>
</dbReference>
<dbReference type="Gene3D" id="1.25.40.10">
    <property type="entry name" value="Tetratricopeptide repeat domain"/>
    <property type="match status" value="1"/>
</dbReference>
<dbReference type="PANTHER" id="PTHR43628">
    <property type="entry name" value="ACTIVATOR OF C KINASE PROTEIN 1-RELATED"/>
    <property type="match status" value="1"/>
</dbReference>
<evidence type="ECO:0000313" key="3">
    <source>
        <dbReference type="Proteomes" id="UP000061457"/>
    </source>
</evidence>
<dbReference type="InterPro" id="IPR052945">
    <property type="entry name" value="Mitotic_Regulator"/>
</dbReference>
<dbReference type="AlphaFoldDB" id="A0A0S2K8S6"/>
<sequence>MWRNNLKKFALAGLFSVCFTATAGLEEGIEAANAGDFERALQEFQYLSDMNYAPGIYELAKLHEGGYGVIKNPRKAAELFQKAVKLGSADAMFSLAVMHEEGRGVKQDKQRAIELFTQAANKNLAAAQFNLGVMYTNGDGVLKDYAVAMDWYEKAAASNYTLAMFNLALMYYEGLGVEKNIEKSFIWNTLAEYNGNRQAMKSRELDEQQLSPSQVEKAIEKANKLYWRIQEKTYFPGSKIN</sequence>
<evidence type="ECO:0000256" key="1">
    <source>
        <dbReference type="SAM" id="SignalP"/>
    </source>
</evidence>
<dbReference type="SMART" id="SM00671">
    <property type="entry name" value="SEL1"/>
    <property type="match status" value="4"/>
</dbReference>
<keyword evidence="2" id="KW-0808">Transferase</keyword>
<dbReference type="PATRIC" id="fig|161398.10.peg.4220"/>
<dbReference type="KEGG" id="pphe:PP2015_4114"/>
<dbReference type="PANTHER" id="PTHR43628:SF1">
    <property type="entry name" value="CHITIN SYNTHASE REGULATORY FACTOR 2-RELATED"/>
    <property type="match status" value="1"/>
</dbReference>
<dbReference type="GO" id="GO:0016740">
    <property type="term" value="F:transferase activity"/>
    <property type="evidence" value="ECO:0007669"/>
    <property type="project" value="UniProtKB-KW"/>
</dbReference>
<feature type="chain" id="PRO_5006601277" evidence="1">
    <location>
        <begin position="24"/>
        <end position="241"/>
    </location>
</feature>
<reference evidence="2 3" key="1">
    <citation type="submission" date="2015-11" db="EMBL/GenBank/DDBJ databases">
        <authorList>
            <person name="Zhang Y."/>
            <person name="Guo Z."/>
        </authorList>
    </citation>
    <scope>NUCLEOTIDE SEQUENCE [LARGE SCALE GENOMIC DNA]</scope>
    <source>
        <strain evidence="2 3">KCTC 12086</strain>
    </source>
</reference>
<gene>
    <name evidence="2" type="ORF">PP2015_4114</name>
</gene>
<dbReference type="SUPFAM" id="SSF81901">
    <property type="entry name" value="HCP-like"/>
    <property type="match status" value="1"/>
</dbReference>
<dbReference type="Proteomes" id="UP000061457">
    <property type="component" value="Chromosome II"/>
</dbReference>